<organism evidence="1 2">
    <name type="scientific">Halochromatium glycolicum</name>
    <dbReference type="NCBI Taxonomy" id="85075"/>
    <lineage>
        <taxon>Bacteria</taxon>
        <taxon>Pseudomonadati</taxon>
        <taxon>Pseudomonadota</taxon>
        <taxon>Gammaproteobacteria</taxon>
        <taxon>Chromatiales</taxon>
        <taxon>Chromatiaceae</taxon>
        <taxon>Halochromatium</taxon>
    </lineage>
</organism>
<proteinExistence type="predicted"/>
<evidence type="ECO:0008006" key="3">
    <source>
        <dbReference type="Google" id="ProtNLM"/>
    </source>
</evidence>
<comment type="caution">
    <text evidence="1">The sequence shown here is derived from an EMBL/GenBank/DDBJ whole genome shotgun (WGS) entry which is preliminary data.</text>
</comment>
<dbReference type="Pfam" id="PF11743">
    <property type="entry name" value="DUF3301"/>
    <property type="match status" value="1"/>
</dbReference>
<reference evidence="1" key="2">
    <citation type="journal article" date="2020" name="Microorganisms">
        <title>Osmotic Adaptation and Compatible Solute Biosynthesis of Phototrophic Bacteria as Revealed from Genome Analyses.</title>
        <authorList>
            <person name="Imhoff J.F."/>
            <person name="Rahn T."/>
            <person name="Kunzel S."/>
            <person name="Keller A."/>
            <person name="Neulinger S.C."/>
        </authorList>
    </citation>
    <scope>NUCLEOTIDE SEQUENCE</scope>
    <source>
        <strain evidence="1">DSM 11080</strain>
    </source>
</reference>
<name>A0AAJ0U545_9GAMM</name>
<reference evidence="1" key="1">
    <citation type="submission" date="2017-08" db="EMBL/GenBank/DDBJ databases">
        <authorList>
            <person name="Imhoff J.F."/>
            <person name="Rahn T."/>
            <person name="Kuenzel S."/>
            <person name="Neulinger S.C."/>
        </authorList>
    </citation>
    <scope>NUCLEOTIDE SEQUENCE</scope>
    <source>
        <strain evidence="1">DSM 11080</strain>
    </source>
</reference>
<dbReference type="Proteomes" id="UP001296776">
    <property type="component" value="Unassembled WGS sequence"/>
</dbReference>
<protein>
    <recommendedName>
        <fullName evidence="3">DUF3301 domain-containing protein</fullName>
    </recommendedName>
</protein>
<keyword evidence="2" id="KW-1185">Reference proteome</keyword>
<dbReference type="RefSeq" id="WP_200346674.1">
    <property type="nucleotide sequence ID" value="NZ_NRSJ01000022.1"/>
</dbReference>
<gene>
    <name evidence="1" type="ORF">CKO40_13095</name>
</gene>
<evidence type="ECO:0000313" key="2">
    <source>
        <dbReference type="Proteomes" id="UP001296776"/>
    </source>
</evidence>
<dbReference type="AlphaFoldDB" id="A0AAJ0U545"/>
<dbReference type="EMBL" id="NRSJ01000022">
    <property type="protein sequence ID" value="MBK1705461.1"/>
    <property type="molecule type" value="Genomic_DNA"/>
</dbReference>
<sequence length="105" mass="12039">MTDHLLALLLVLGVGWFWLDSARAREMAVGLAQRACRERDVQMLDQAVALRRIGLRWLQRGLRVRRVYRFEYSEEGIGRRTGYLVLLGLQLEELSLGLPQVSTDA</sequence>
<evidence type="ECO:0000313" key="1">
    <source>
        <dbReference type="EMBL" id="MBK1705461.1"/>
    </source>
</evidence>
<accession>A0AAJ0U545</accession>
<dbReference type="InterPro" id="IPR021732">
    <property type="entry name" value="DUF3301"/>
</dbReference>